<gene>
    <name evidence="2" type="ORF">orf00118</name>
</gene>
<evidence type="ECO:0000259" key="1">
    <source>
        <dbReference type="Pfam" id="PF00293"/>
    </source>
</evidence>
<dbReference type="SUPFAM" id="SSF55811">
    <property type="entry name" value="Nudix"/>
    <property type="match status" value="1"/>
</dbReference>
<reference evidence="2" key="1">
    <citation type="journal article" date="2020" name="Sci. Adv.">
        <title>Virus-host coexistence in phytoplankton through the genomic lens.</title>
        <authorList>
            <person name="Yau S."/>
            <person name="Krasovec M."/>
            <person name="Benites L.F."/>
            <person name="Rombauts S."/>
            <person name="Groussin M."/>
            <person name="Vancaester E."/>
            <person name="Aury J.M."/>
            <person name="Derelle E."/>
            <person name="Desdevises Y."/>
            <person name="Escande M.L."/>
            <person name="Grimsley N."/>
            <person name="Guy J."/>
            <person name="Moreau H."/>
            <person name="Sanchez-Brosseau S."/>
            <person name="van de Peer Y."/>
            <person name="Vandepoele K."/>
            <person name="Gourbiere S."/>
            <person name="Piganeau G."/>
        </authorList>
    </citation>
    <scope>NUCLEOTIDE SEQUENCE</scope>
    <source>
        <strain evidence="2">OmV2</strain>
    </source>
</reference>
<proteinExistence type="predicted"/>
<sequence length="178" mass="21528">MRNEKYKAIAIPVSFADDKPRFLTVRDRRFKDWIFVTGGCRRREIFNPLRCALRELEEETRGVVALKNGEYTEFKFTVKESPTVDLEYNVYVFFVDYTRSQQQALVKKFYEEKQKTNLKKFNKQPIKKTYDENDYMSFDTLEEFNTRKQWRRIVDNIVKNPEFYSCVTSLNRKTFSIK</sequence>
<evidence type="ECO:0000313" key="2">
    <source>
        <dbReference type="EMBL" id="QIZ31134.1"/>
    </source>
</evidence>
<dbReference type="EMBL" id="MN688676">
    <property type="protein sequence ID" value="QIZ31134.1"/>
    <property type="molecule type" value="Genomic_DNA"/>
</dbReference>
<name>A0A6H1QTV4_9PHYC</name>
<dbReference type="InterPro" id="IPR015797">
    <property type="entry name" value="NUDIX_hydrolase-like_dom_sf"/>
</dbReference>
<organism evidence="2">
    <name type="scientific">Ostreococcus mediterraneus virus 2</name>
    <dbReference type="NCBI Taxonomy" id="2726183"/>
    <lineage>
        <taxon>Viruses</taxon>
        <taxon>Varidnaviria</taxon>
        <taxon>Bamfordvirae</taxon>
        <taxon>Nucleocytoviricota</taxon>
        <taxon>Megaviricetes</taxon>
        <taxon>Algavirales</taxon>
        <taxon>Phycodnaviridae</taxon>
        <taxon>Prasinovirus</taxon>
    </lineage>
</organism>
<dbReference type="InterPro" id="IPR000086">
    <property type="entry name" value="NUDIX_hydrolase_dom"/>
</dbReference>
<accession>A0A6H1QTV4</accession>
<dbReference type="Pfam" id="PF00293">
    <property type="entry name" value="NUDIX"/>
    <property type="match status" value="1"/>
</dbReference>
<feature type="domain" description="Nudix hydrolase" evidence="1">
    <location>
        <begin position="15"/>
        <end position="99"/>
    </location>
</feature>
<protein>
    <submittedName>
        <fullName evidence="2">NUDIX domain protein</fullName>
    </submittedName>
</protein>
<dbReference type="Gene3D" id="3.90.79.10">
    <property type="entry name" value="Nucleoside Triphosphate Pyrophosphohydrolase"/>
    <property type="match status" value="1"/>
</dbReference>
<dbReference type="CDD" id="cd02883">
    <property type="entry name" value="NUDIX_Hydrolase"/>
    <property type="match status" value="1"/>
</dbReference>